<evidence type="ECO:0000313" key="11">
    <source>
        <dbReference type="Proteomes" id="UP001205105"/>
    </source>
</evidence>
<protein>
    <recommendedName>
        <fullName evidence="6">Cilia- and flagella-associated protein 263</fullName>
    </recommendedName>
</protein>
<name>A0AAD5DQ08_9CHLO</name>
<accession>A0AAD5DQ08</accession>
<dbReference type="PANTHER" id="PTHR15654">
    <property type="entry name" value="COILED-COIL DOMAIN-CONTAINING PROTEIN 113-RELATED"/>
    <property type="match status" value="1"/>
</dbReference>
<dbReference type="Proteomes" id="UP001205105">
    <property type="component" value="Unassembled WGS sequence"/>
</dbReference>
<dbReference type="GO" id="GO:0060271">
    <property type="term" value="P:cilium assembly"/>
    <property type="evidence" value="ECO:0007669"/>
    <property type="project" value="TreeGrafter"/>
</dbReference>
<reference evidence="10" key="1">
    <citation type="submission" date="2020-11" db="EMBL/GenBank/DDBJ databases">
        <title>Chlorella ohadii genome sequencing and assembly.</title>
        <authorList>
            <person name="Murik O."/>
            <person name="Treves H."/>
            <person name="Kedem I."/>
            <person name="Shotland Y."/>
            <person name="Kaplan A."/>
        </authorList>
    </citation>
    <scope>NUCLEOTIDE SEQUENCE</scope>
    <source>
        <strain evidence="10">1</strain>
    </source>
</reference>
<feature type="region of interest" description="Disordered" evidence="8">
    <location>
        <begin position="226"/>
        <end position="265"/>
    </location>
</feature>
<comment type="similarity">
    <text evidence="5">Belongs to the CFAP263 family.</text>
</comment>
<dbReference type="GO" id="GO:0036064">
    <property type="term" value="C:ciliary basal body"/>
    <property type="evidence" value="ECO:0007669"/>
    <property type="project" value="TreeGrafter"/>
</dbReference>
<organism evidence="10 11">
    <name type="scientific">Chlorella ohadii</name>
    <dbReference type="NCBI Taxonomy" id="2649997"/>
    <lineage>
        <taxon>Eukaryota</taxon>
        <taxon>Viridiplantae</taxon>
        <taxon>Chlorophyta</taxon>
        <taxon>core chlorophytes</taxon>
        <taxon>Trebouxiophyceae</taxon>
        <taxon>Chlorellales</taxon>
        <taxon>Chlorellaceae</taxon>
        <taxon>Chlorella clade</taxon>
        <taxon>Chlorella</taxon>
    </lineage>
</organism>
<keyword evidence="11" id="KW-1185">Reference proteome</keyword>
<sequence>MEPRSPTLDLSSLELAGAVAQLELENAFLAHLLQRVSGGQARTRAAAAAADADADAADEIGREPLLLAERQELCAVEAGAVQREIEALTAAGELERACATAAAADCRTHQAAEAQLAQVEAQLAQRTEQGAAFSRVDFEQLRIEHSQAEAALAEATAEAISLKAAVAAAQQRLADQRAALSSAAAATAALRKEAGTREGQLEVLRGEVGKAEREQGLLERECARLRQQRGGGSGGAKGSGGEHADAGTDSDGSSSGGGSSAPADGRQTIMDYMRLKQAVAEAHKAVADWQRKLEVAAGAAGTAAGGAELGRWV</sequence>
<dbReference type="AlphaFoldDB" id="A0AAD5DQ08"/>
<dbReference type="Pfam" id="PF13870">
    <property type="entry name" value="CCDC113_CCDC96_CC"/>
    <property type="match status" value="1"/>
</dbReference>
<comment type="subcellular location">
    <subcellularLocation>
        <location evidence="1">Cell projection</location>
        <location evidence="1">Cilium</location>
    </subcellularLocation>
</comment>
<keyword evidence="4" id="KW-0966">Cell projection</keyword>
<evidence type="ECO:0000256" key="3">
    <source>
        <dbReference type="ARBA" id="ARBA00023054"/>
    </source>
</evidence>
<evidence type="ECO:0000256" key="7">
    <source>
        <dbReference type="SAM" id="Coils"/>
    </source>
</evidence>
<feature type="compositionally biased region" description="Gly residues" evidence="8">
    <location>
        <begin position="229"/>
        <end position="239"/>
    </location>
</feature>
<evidence type="ECO:0000256" key="5">
    <source>
        <dbReference type="ARBA" id="ARBA00044506"/>
    </source>
</evidence>
<proteinExistence type="inferred from homology"/>
<dbReference type="GO" id="GO:0005930">
    <property type="term" value="C:axoneme"/>
    <property type="evidence" value="ECO:0007669"/>
    <property type="project" value="TreeGrafter"/>
</dbReference>
<keyword evidence="2" id="KW-0970">Cilium biogenesis/degradation</keyword>
<keyword evidence="3 7" id="KW-0175">Coiled coil</keyword>
<dbReference type="EMBL" id="JADXDR010000081">
    <property type="protein sequence ID" value="KAI7840383.1"/>
    <property type="molecule type" value="Genomic_DNA"/>
</dbReference>
<evidence type="ECO:0000256" key="2">
    <source>
        <dbReference type="ARBA" id="ARBA00022794"/>
    </source>
</evidence>
<evidence type="ECO:0000256" key="6">
    <source>
        <dbReference type="ARBA" id="ARBA00044798"/>
    </source>
</evidence>
<comment type="caution">
    <text evidence="10">The sequence shown here is derived from an EMBL/GenBank/DDBJ whole genome shotgun (WGS) entry which is preliminary data.</text>
</comment>
<evidence type="ECO:0000259" key="9">
    <source>
        <dbReference type="Pfam" id="PF13870"/>
    </source>
</evidence>
<dbReference type="InterPro" id="IPR051885">
    <property type="entry name" value="CC_CF"/>
</dbReference>
<feature type="coiled-coil region" evidence="7">
    <location>
        <begin position="109"/>
        <end position="172"/>
    </location>
</feature>
<dbReference type="InterPro" id="IPR025254">
    <property type="entry name" value="CCDC113/CCDC96_CC"/>
</dbReference>
<evidence type="ECO:0000256" key="8">
    <source>
        <dbReference type="SAM" id="MobiDB-lite"/>
    </source>
</evidence>
<evidence type="ECO:0000313" key="10">
    <source>
        <dbReference type="EMBL" id="KAI7840383.1"/>
    </source>
</evidence>
<evidence type="ECO:0000256" key="4">
    <source>
        <dbReference type="ARBA" id="ARBA00023273"/>
    </source>
</evidence>
<feature type="domain" description="CCDC113/CCDC96 coiled-coil" evidence="9">
    <location>
        <begin position="108"/>
        <end position="230"/>
    </location>
</feature>
<dbReference type="PANTHER" id="PTHR15654:SF2">
    <property type="entry name" value="COILED-COIL DOMAIN-CONTAINING PROTEIN 113"/>
    <property type="match status" value="1"/>
</dbReference>
<evidence type="ECO:0000256" key="1">
    <source>
        <dbReference type="ARBA" id="ARBA00004138"/>
    </source>
</evidence>
<gene>
    <name evidence="10" type="ORF">COHA_005884</name>
</gene>